<name>A0A0B5FG23_9BACT</name>
<reference evidence="2 3" key="1">
    <citation type="journal article" date="2015" name="Genome Announc.">
        <title>Genomes of Geoalkalibacter ferrihydriticus Z-0531T and Geoalkalibacter subterraneus Red1T, Two Haloalkaliphilic Metal-Reducing Deltaproteobacteria.</title>
        <authorList>
            <person name="Badalamenti J.P."/>
            <person name="Krajmalnik-Brown R."/>
            <person name="Torres C.I."/>
            <person name="Bond D.R."/>
        </authorList>
    </citation>
    <scope>NUCLEOTIDE SEQUENCE [LARGE SCALE GENOMIC DNA]</scope>
    <source>
        <strain evidence="2 3">Red1</strain>
    </source>
</reference>
<evidence type="ECO:0000256" key="1">
    <source>
        <dbReference type="SAM" id="MobiDB-lite"/>
    </source>
</evidence>
<proteinExistence type="predicted"/>
<dbReference type="HOGENOM" id="CLU_2167357_0_0_7"/>
<evidence type="ECO:0000313" key="2">
    <source>
        <dbReference type="EMBL" id="AJF07072.1"/>
    </source>
</evidence>
<evidence type="ECO:0000313" key="3">
    <source>
        <dbReference type="Proteomes" id="UP000035036"/>
    </source>
</evidence>
<protein>
    <submittedName>
        <fullName evidence="2">Uncharacterized protein</fullName>
    </submittedName>
</protein>
<gene>
    <name evidence="2" type="ORF">GSUB_11555</name>
</gene>
<dbReference type="KEGG" id="gsb:GSUB_11555"/>
<keyword evidence="3" id="KW-1185">Reference proteome</keyword>
<dbReference type="STRING" id="483547.GSUB_11555"/>
<feature type="region of interest" description="Disordered" evidence="1">
    <location>
        <begin position="86"/>
        <end position="110"/>
    </location>
</feature>
<accession>A0A0B5FG23</accession>
<dbReference type="AlphaFoldDB" id="A0A0B5FG23"/>
<dbReference type="EMBL" id="CP010311">
    <property type="protein sequence ID" value="AJF07072.1"/>
    <property type="molecule type" value="Genomic_DNA"/>
</dbReference>
<dbReference type="Proteomes" id="UP000035036">
    <property type="component" value="Chromosome"/>
</dbReference>
<sequence length="110" mass="12426">MKKDARVMLQTQTRQRRFHGETETAAAIMVGIFFLKRGHHATDDATTTVAADNRNPRRQIEQLRAGDFRCSKNIEMITERLGKSFSARKSQSGQIEAAHLDGQAGRVENR</sequence>
<organism evidence="2 3">
    <name type="scientific">Geoalkalibacter subterraneus</name>
    <dbReference type="NCBI Taxonomy" id="483547"/>
    <lineage>
        <taxon>Bacteria</taxon>
        <taxon>Pseudomonadati</taxon>
        <taxon>Thermodesulfobacteriota</taxon>
        <taxon>Desulfuromonadia</taxon>
        <taxon>Desulfuromonadales</taxon>
        <taxon>Geoalkalibacteraceae</taxon>
        <taxon>Geoalkalibacter</taxon>
    </lineage>
</organism>